<dbReference type="InterPro" id="IPR032697">
    <property type="entry name" value="SQ_cyclase_N"/>
</dbReference>
<dbReference type="Pfam" id="PF13249">
    <property type="entry name" value="SQHop_cyclase_N"/>
    <property type="match status" value="1"/>
</dbReference>
<comment type="caution">
    <text evidence="2">The sequence shown here is derived from an EMBL/GenBank/DDBJ whole genome shotgun (WGS) entry which is preliminary data.</text>
</comment>
<proteinExistence type="predicted"/>
<accession>X1UAV1</accession>
<reference evidence="2" key="1">
    <citation type="journal article" date="2014" name="Front. Microbiol.">
        <title>High frequency of phylogenetically diverse reductive dehalogenase-homologous genes in deep subseafloor sedimentary metagenomes.</title>
        <authorList>
            <person name="Kawai M."/>
            <person name="Futagami T."/>
            <person name="Toyoda A."/>
            <person name="Takaki Y."/>
            <person name="Nishi S."/>
            <person name="Hori S."/>
            <person name="Arai W."/>
            <person name="Tsubouchi T."/>
            <person name="Morono Y."/>
            <person name="Uchiyama I."/>
            <person name="Ito T."/>
            <person name="Fujiyama A."/>
            <person name="Inagaki F."/>
            <person name="Takami H."/>
        </authorList>
    </citation>
    <scope>NUCLEOTIDE SEQUENCE</scope>
    <source>
        <strain evidence="2">Expedition CK06-06</strain>
    </source>
</reference>
<organism evidence="2">
    <name type="scientific">marine sediment metagenome</name>
    <dbReference type="NCBI Taxonomy" id="412755"/>
    <lineage>
        <taxon>unclassified sequences</taxon>
        <taxon>metagenomes</taxon>
        <taxon>ecological metagenomes</taxon>
    </lineage>
</organism>
<name>X1UAV1_9ZZZZ</name>
<dbReference type="AlphaFoldDB" id="X1UAV1"/>
<sequence length="282" mass="30845">ALRERLIQSRLPAGHWQGRLSGSALATATAAFALSVVDGAKYGPLIRGGLDWLISNQNADGGWGDTILSLSNISTTMLCRSALTVAEQSGRCKEALAKAESWLVNFAGSLEPGALVEAVDRQYGRDRSFSAPILTMCALAGRLGDTEQAWQRIKPLPFELAMCPHRLFKWLRLPVVSYALPALIAVGQASYYHRKPKNPITRLIRLFSRRRTLDVLRRIQPENGGFLEAAPLTAFVVMSLAAAGQRDSQVVTRGAEFLVRSVRDDGSWPIDTNLATWLTTLS</sequence>
<feature type="domain" description="Squalene cyclase N-terminal" evidence="1">
    <location>
        <begin position="3"/>
        <end position="105"/>
    </location>
</feature>
<dbReference type="InterPro" id="IPR008930">
    <property type="entry name" value="Terpenoid_cyclase/PrenylTrfase"/>
</dbReference>
<dbReference type="Gene3D" id="1.50.10.20">
    <property type="match status" value="1"/>
</dbReference>
<feature type="non-terminal residue" evidence="2">
    <location>
        <position position="1"/>
    </location>
</feature>
<dbReference type="EMBL" id="BARW01016942">
    <property type="protein sequence ID" value="GAI96970.1"/>
    <property type="molecule type" value="Genomic_DNA"/>
</dbReference>
<protein>
    <recommendedName>
        <fullName evidence="1">Squalene cyclase N-terminal domain-containing protein</fullName>
    </recommendedName>
</protein>
<gene>
    <name evidence="2" type="ORF">S12H4_29380</name>
</gene>
<feature type="non-terminal residue" evidence="2">
    <location>
        <position position="282"/>
    </location>
</feature>
<dbReference type="SUPFAM" id="SSF48239">
    <property type="entry name" value="Terpenoid cyclases/Protein prenyltransferases"/>
    <property type="match status" value="1"/>
</dbReference>
<evidence type="ECO:0000313" key="2">
    <source>
        <dbReference type="EMBL" id="GAI96970.1"/>
    </source>
</evidence>
<evidence type="ECO:0000259" key="1">
    <source>
        <dbReference type="Pfam" id="PF13249"/>
    </source>
</evidence>